<gene>
    <name evidence="2" type="ORF">BATDEDRAFT_24208</name>
</gene>
<organism evidence="2 3">
    <name type="scientific">Batrachochytrium dendrobatidis (strain JAM81 / FGSC 10211)</name>
    <name type="common">Frog chytrid fungus</name>
    <dbReference type="NCBI Taxonomy" id="684364"/>
    <lineage>
        <taxon>Eukaryota</taxon>
        <taxon>Fungi</taxon>
        <taxon>Fungi incertae sedis</taxon>
        <taxon>Chytridiomycota</taxon>
        <taxon>Chytridiomycota incertae sedis</taxon>
        <taxon>Chytridiomycetes</taxon>
        <taxon>Rhizophydiales</taxon>
        <taxon>Rhizophydiales incertae sedis</taxon>
        <taxon>Batrachochytrium</taxon>
    </lineage>
</organism>
<dbReference type="PANTHER" id="PTHR23131">
    <property type="entry name" value="ENDORIBONUCLEASE LACTB2"/>
    <property type="match status" value="1"/>
</dbReference>
<evidence type="ECO:0000313" key="3">
    <source>
        <dbReference type="Proteomes" id="UP000007241"/>
    </source>
</evidence>
<dbReference type="GeneID" id="18238410"/>
<protein>
    <recommendedName>
        <fullName evidence="1">Metallo-beta-lactamase domain-containing protein</fullName>
    </recommendedName>
</protein>
<dbReference type="SUPFAM" id="SSF56281">
    <property type="entry name" value="Metallo-hydrolase/oxidoreductase"/>
    <property type="match status" value="1"/>
</dbReference>
<reference evidence="2 3" key="1">
    <citation type="submission" date="2009-12" db="EMBL/GenBank/DDBJ databases">
        <title>The draft genome of Batrachochytrium dendrobatidis.</title>
        <authorList>
            <consortium name="US DOE Joint Genome Institute (JGI-PGF)"/>
            <person name="Kuo A."/>
            <person name="Salamov A."/>
            <person name="Schmutz J."/>
            <person name="Lucas S."/>
            <person name="Pitluck S."/>
            <person name="Rosenblum E."/>
            <person name="Stajich J."/>
            <person name="Eisen M."/>
            <person name="Grigoriev I.V."/>
        </authorList>
    </citation>
    <scope>NUCLEOTIDE SEQUENCE [LARGE SCALE GENOMIC DNA]</scope>
    <source>
        <strain evidence="3">JAM81 / FGSC 10211</strain>
    </source>
</reference>
<keyword evidence="3" id="KW-1185">Reference proteome</keyword>
<dbReference type="EMBL" id="GL882882">
    <property type="protein sequence ID" value="EGF81641.1"/>
    <property type="molecule type" value="Genomic_DNA"/>
</dbReference>
<dbReference type="InterPro" id="IPR001279">
    <property type="entry name" value="Metallo-B-lactamas"/>
</dbReference>
<accession>F4P0R8</accession>
<dbReference type="AlphaFoldDB" id="F4P0R8"/>
<feature type="domain" description="Metallo-beta-lactamase" evidence="1">
    <location>
        <begin position="51"/>
        <end position="115"/>
    </location>
</feature>
<name>F4P0R8_BATDJ</name>
<sequence>MSLYSSQPPIIHKIKLDGFDSDALTISMRNIQSKECISTLDKSVQISAICTPGHTADHASFWLASEGILFSGDAIENRSTVVMDNAHAVFQDLTSYSRSLSHIQRLAPSLIFPSHGDVVQNPFNHIENAIDRQSRISNQIEHIVRSAPGEAAITTKDIITAFSASYRNGLDMSSSNLTKFATDEFCIAGTIRQHILALECRGILKRQPTIFDPTKRTKNGMDPTKIKGPGGLTMDRIFGHVQASRRMDWEADKSNRNKTTDYMHDRIQNRVSTHPIHANVDLSYDVFWKLNRSYDKLDRTEFVVIGTNQPETTDPVKQTVEK</sequence>
<evidence type="ECO:0000259" key="1">
    <source>
        <dbReference type="Pfam" id="PF00753"/>
    </source>
</evidence>
<dbReference type="InterPro" id="IPR050662">
    <property type="entry name" value="Sec-metab_biosynth-thioest"/>
</dbReference>
<dbReference type="OrthoDB" id="17458at2759"/>
<dbReference type="Proteomes" id="UP000007241">
    <property type="component" value="Unassembled WGS sequence"/>
</dbReference>
<dbReference type="Gene3D" id="3.60.15.10">
    <property type="entry name" value="Ribonuclease Z/Hydroxyacylglutathione hydrolase-like"/>
    <property type="match status" value="1"/>
</dbReference>
<dbReference type="InterPro" id="IPR036866">
    <property type="entry name" value="RibonucZ/Hydroxyglut_hydro"/>
</dbReference>
<dbReference type="Pfam" id="PF00753">
    <property type="entry name" value="Lactamase_B"/>
    <property type="match status" value="1"/>
</dbReference>
<dbReference type="STRING" id="684364.F4P0R8"/>
<proteinExistence type="predicted"/>
<dbReference type="InParanoid" id="F4P0R8"/>
<evidence type="ECO:0000313" key="2">
    <source>
        <dbReference type="EMBL" id="EGF81641.1"/>
    </source>
</evidence>
<dbReference type="GO" id="GO:0044550">
    <property type="term" value="P:secondary metabolite biosynthetic process"/>
    <property type="evidence" value="ECO:0000318"/>
    <property type="project" value="GO_Central"/>
</dbReference>
<dbReference type="PANTHER" id="PTHR23131:SF0">
    <property type="entry name" value="ENDORIBONUCLEASE LACTB2"/>
    <property type="match status" value="1"/>
</dbReference>
<dbReference type="RefSeq" id="XP_006677934.1">
    <property type="nucleotide sequence ID" value="XM_006677871.1"/>
</dbReference>
<dbReference type="HOGENOM" id="CLU_863276_0_0_1"/>